<dbReference type="EMBL" id="JBGMDY010000002">
    <property type="protein sequence ID" value="KAL2342651.1"/>
    <property type="molecule type" value="Genomic_DNA"/>
</dbReference>
<proteinExistence type="predicted"/>
<gene>
    <name evidence="1" type="ORF">Fmac_003936</name>
</gene>
<dbReference type="Proteomes" id="UP001603857">
    <property type="component" value="Unassembled WGS sequence"/>
</dbReference>
<sequence>MFYNGRVNFILLKRVFLLKLKRLSRFVYHPHLVTEEVQLVLQTTLLQMNVEVASKETSYYWVTKGE</sequence>
<dbReference type="AlphaFoldDB" id="A0ABD1N3K2"/>
<keyword evidence="2" id="KW-1185">Reference proteome</keyword>
<comment type="caution">
    <text evidence="1">The sequence shown here is derived from an EMBL/GenBank/DDBJ whole genome shotgun (WGS) entry which is preliminary data.</text>
</comment>
<reference evidence="1 2" key="1">
    <citation type="submission" date="2024-08" db="EMBL/GenBank/DDBJ databases">
        <title>Insights into the chromosomal genome structure of Flemingia macrophylla.</title>
        <authorList>
            <person name="Ding Y."/>
            <person name="Zhao Y."/>
            <person name="Bi W."/>
            <person name="Wu M."/>
            <person name="Zhao G."/>
            <person name="Gong Y."/>
            <person name="Li W."/>
            <person name="Zhang P."/>
        </authorList>
    </citation>
    <scope>NUCLEOTIDE SEQUENCE [LARGE SCALE GENOMIC DNA]</scope>
    <source>
        <strain evidence="1">DYQJB</strain>
        <tissue evidence="1">Leaf</tissue>
    </source>
</reference>
<evidence type="ECO:0000313" key="2">
    <source>
        <dbReference type="Proteomes" id="UP001603857"/>
    </source>
</evidence>
<name>A0ABD1N3K2_9FABA</name>
<protein>
    <submittedName>
        <fullName evidence="1">Uncharacterized protein</fullName>
    </submittedName>
</protein>
<organism evidence="1 2">
    <name type="scientific">Flemingia macrophylla</name>
    <dbReference type="NCBI Taxonomy" id="520843"/>
    <lineage>
        <taxon>Eukaryota</taxon>
        <taxon>Viridiplantae</taxon>
        <taxon>Streptophyta</taxon>
        <taxon>Embryophyta</taxon>
        <taxon>Tracheophyta</taxon>
        <taxon>Spermatophyta</taxon>
        <taxon>Magnoliopsida</taxon>
        <taxon>eudicotyledons</taxon>
        <taxon>Gunneridae</taxon>
        <taxon>Pentapetalae</taxon>
        <taxon>rosids</taxon>
        <taxon>fabids</taxon>
        <taxon>Fabales</taxon>
        <taxon>Fabaceae</taxon>
        <taxon>Papilionoideae</taxon>
        <taxon>50 kb inversion clade</taxon>
        <taxon>NPAAA clade</taxon>
        <taxon>indigoferoid/millettioid clade</taxon>
        <taxon>Phaseoleae</taxon>
        <taxon>Flemingia</taxon>
    </lineage>
</organism>
<evidence type="ECO:0000313" key="1">
    <source>
        <dbReference type="EMBL" id="KAL2342651.1"/>
    </source>
</evidence>
<accession>A0ABD1N3K2</accession>